<comment type="caution">
    <text evidence="2">The sequence shown here is derived from an EMBL/GenBank/DDBJ whole genome shotgun (WGS) entry which is preliminary data.</text>
</comment>
<feature type="transmembrane region" description="Helical" evidence="1">
    <location>
        <begin position="161"/>
        <end position="185"/>
    </location>
</feature>
<sequence length="193" mass="22738">MILNEEQKSIIRTLVSNEVCYQETYLEVYDHIMSTLETRDSINDFQKAYAEVLEEDFGGHSGIEKLEEIRERLIRKEITQRKWNFFREFFKGPGIIVSLSAGVFCYYGFHIKHFAYWLFCITGLMTVLPFFFLSIGNFFIGLKKKEKENKKSINDDALYSAAVMIFRFIVRLQIISFLLNAISFFNRINTTKV</sequence>
<keyword evidence="1" id="KW-0812">Transmembrane</keyword>
<proteinExistence type="predicted"/>
<keyword evidence="1" id="KW-1133">Transmembrane helix</keyword>
<dbReference type="Proteomes" id="UP000462014">
    <property type="component" value="Unassembled WGS sequence"/>
</dbReference>
<feature type="transmembrane region" description="Helical" evidence="1">
    <location>
        <begin position="89"/>
        <end position="109"/>
    </location>
</feature>
<organism evidence="2 3">
    <name type="scientific">Mucilaginibacter arboris</name>
    <dbReference type="NCBI Taxonomy" id="2682090"/>
    <lineage>
        <taxon>Bacteria</taxon>
        <taxon>Pseudomonadati</taxon>
        <taxon>Bacteroidota</taxon>
        <taxon>Sphingobacteriia</taxon>
        <taxon>Sphingobacteriales</taxon>
        <taxon>Sphingobacteriaceae</taxon>
        <taxon>Mucilaginibacter</taxon>
    </lineage>
</organism>
<protein>
    <submittedName>
        <fullName evidence="2">Uncharacterized protein</fullName>
    </submittedName>
</protein>
<evidence type="ECO:0000256" key="1">
    <source>
        <dbReference type="SAM" id="Phobius"/>
    </source>
</evidence>
<dbReference type="AlphaFoldDB" id="A0A7K1SYJ4"/>
<accession>A0A7K1SYJ4</accession>
<evidence type="ECO:0000313" key="2">
    <source>
        <dbReference type="EMBL" id="MVN22100.1"/>
    </source>
</evidence>
<evidence type="ECO:0000313" key="3">
    <source>
        <dbReference type="Proteomes" id="UP000462014"/>
    </source>
</evidence>
<reference evidence="2 3" key="1">
    <citation type="submission" date="2019-12" db="EMBL/GenBank/DDBJ databases">
        <title>Mucilaginibacter sp. HMF7410 genome sequencing and assembly.</title>
        <authorList>
            <person name="Kang H."/>
            <person name="Cha I."/>
            <person name="Kim H."/>
            <person name="Joh K."/>
        </authorList>
    </citation>
    <scope>NUCLEOTIDE SEQUENCE [LARGE SCALE GENOMIC DNA]</scope>
    <source>
        <strain evidence="2 3">HMF7410</strain>
    </source>
</reference>
<name>A0A7K1SYJ4_9SPHI</name>
<dbReference type="EMBL" id="WPIK01000009">
    <property type="protein sequence ID" value="MVN22100.1"/>
    <property type="molecule type" value="Genomic_DNA"/>
</dbReference>
<feature type="transmembrane region" description="Helical" evidence="1">
    <location>
        <begin position="115"/>
        <end position="140"/>
    </location>
</feature>
<keyword evidence="3" id="KW-1185">Reference proteome</keyword>
<dbReference type="RefSeq" id="WP_157567030.1">
    <property type="nucleotide sequence ID" value="NZ_WPIK01000009.1"/>
</dbReference>
<keyword evidence="1" id="KW-0472">Membrane</keyword>
<gene>
    <name evidence="2" type="ORF">GO621_11215</name>
</gene>